<dbReference type="GO" id="GO:0046872">
    <property type="term" value="F:metal ion binding"/>
    <property type="evidence" value="ECO:0007669"/>
    <property type="project" value="UniProtKB-KW"/>
</dbReference>
<organism evidence="7">
    <name type="scientific">Lygus hesperus</name>
    <name type="common">Western plant bug</name>
    <dbReference type="NCBI Taxonomy" id="30085"/>
    <lineage>
        <taxon>Eukaryota</taxon>
        <taxon>Metazoa</taxon>
        <taxon>Ecdysozoa</taxon>
        <taxon>Arthropoda</taxon>
        <taxon>Hexapoda</taxon>
        <taxon>Insecta</taxon>
        <taxon>Pterygota</taxon>
        <taxon>Neoptera</taxon>
        <taxon>Paraneoptera</taxon>
        <taxon>Hemiptera</taxon>
        <taxon>Heteroptera</taxon>
        <taxon>Panheteroptera</taxon>
        <taxon>Cimicomorpha</taxon>
        <taxon>Miridae</taxon>
        <taxon>Mirini</taxon>
        <taxon>Lygus</taxon>
    </lineage>
</organism>
<dbReference type="PANTHER" id="PTHR12001:SF69">
    <property type="entry name" value="ALL TRANS-POLYPRENYL-DIPHOSPHATE SYNTHASE PDSS1"/>
    <property type="match status" value="1"/>
</dbReference>
<keyword evidence="5" id="KW-0460">Magnesium</keyword>
<sequence>MQMDGCFDVARYEQKNYCKTASLVANALASTALLAAPGNEAMELLSFTFGKHLGLAFQIVDDCLDLTGEEKYLGKPPLADMKEGIATLPVLLAAQRNTNVDAAVRRRFAHENDISYCT</sequence>
<comment type="similarity">
    <text evidence="2">Belongs to the FPP/GGPP synthase family.</text>
</comment>
<protein>
    <submittedName>
        <fullName evidence="7">Decaprenyl-diphosphate synthase subunit 1</fullName>
    </submittedName>
</protein>
<dbReference type="SUPFAM" id="SSF48576">
    <property type="entry name" value="Terpenoid synthases"/>
    <property type="match status" value="1"/>
</dbReference>
<evidence type="ECO:0000313" key="8">
    <source>
        <dbReference type="EMBL" id="JAQ01613.1"/>
    </source>
</evidence>
<dbReference type="AlphaFoldDB" id="A0A0A9YDB0"/>
<reference evidence="7" key="1">
    <citation type="journal article" date="2014" name="PLoS ONE">
        <title>Transcriptome-Based Identification of ABC Transporters in the Western Tarnished Plant Bug Lygus hesperus.</title>
        <authorList>
            <person name="Hull J.J."/>
            <person name="Chaney K."/>
            <person name="Geib S.M."/>
            <person name="Fabrick J.A."/>
            <person name="Brent C.S."/>
            <person name="Walsh D."/>
            <person name="Lavine L.C."/>
        </authorList>
    </citation>
    <scope>NUCLEOTIDE SEQUENCE</scope>
</reference>
<evidence type="ECO:0000256" key="6">
    <source>
        <dbReference type="ARBA" id="ARBA00023229"/>
    </source>
</evidence>
<name>A0A0A9YDB0_LYGHE</name>
<evidence type="ECO:0000256" key="2">
    <source>
        <dbReference type="ARBA" id="ARBA00006706"/>
    </source>
</evidence>
<dbReference type="Gene3D" id="1.10.600.10">
    <property type="entry name" value="Farnesyl Diphosphate Synthase"/>
    <property type="match status" value="1"/>
</dbReference>
<dbReference type="Pfam" id="PF00348">
    <property type="entry name" value="polyprenyl_synt"/>
    <property type="match status" value="1"/>
</dbReference>
<dbReference type="GO" id="GO:1990234">
    <property type="term" value="C:transferase complex"/>
    <property type="evidence" value="ECO:0007669"/>
    <property type="project" value="TreeGrafter"/>
</dbReference>
<reference evidence="7" key="2">
    <citation type="submission" date="2014-07" db="EMBL/GenBank/DDBJ databases">
        <authorList>
            <person name="Hull J."/>
        </authorList>
    </citation>
    <scope>NUCLEOTIDE SEQUENCE</scope>
</reference>
<evidence type="ECO:0000256" key="3">
    <source>
        <dbReference type="ARBA" id="ARBA00022679"/>
    </source>
</evidence>
<dbReference type="InterPro" id="IPR000092">
    <property type="entry name" value="Polyprenyl_synt"/>
</dbReference>
<dbReference type="EMBL" id="GDHC01017016">
    <property type="protein sequence ID" value="JAQ01613.1"/>
    <property type="molecule type" value="Transcribed_RNA"/>
</dbReference>
<evidence type="ECO:0000256" key="5">
    <source>
        <dbReference type="ARBA" id="ARBA00022842"/>
    </source>
</evidence>
<dbReference type="GO" id="GO:0004659">
    <property type="term" value="F:prenyltransferase activity"/>
    <property type="evidence" value="ECO:0007669"/>
    <property type="project" value="InterPro"/>
</dbReference>
<keyword evidence="3" id="KW-0808">Transferase</keyword>
<dbReference type="GO" id="GO:0008299">
    <property type="term" value="P:isoprenoid biosynthetic process"/>
    <property type="evidence" value="ECO:0007669"/>
    <property type="project" value="UniProtKB-KW"/>
</dbReference>
<keyword evidence="4" id="KW-0479">Metal-binding</keyword>
<keyword evidence="6" id="KW-0414">Isoprene biosynthesis</keyword>
<comment type="cofactor">
    <cofactor evidence="1">
        <name>Mg(2+)</name>
        <dbReference type="ChEBI" id="CHEBI:18420"/>
    </cofactor>
</comment>
<accession>A0A0A9YDB0</accession>
<gene>
    <name evidence="7" type="primary">Pdss1</name>
    <name evidence="7" type="ORF">CM83_99739</name>
    <name evidence="8" type="ORF">g.92270</name>
</gene>
<proteinExistence type="inferred from homology"/>
<evidence type="ECO:0000256" key="1">
    <source>
        <dbReference type="ARBA" id="ARBA00001946"/>
    </source>
</evidence>
<evidence type="ECO:0000256" key="4">
    <source>
        <dbReference type="ARBA" id="ARBA00022723"/>
    </source>
</evidence>
<dbReference type="GO" id="GO:0006744">
    <property type="term" value="P:ubiquinone biosynthetic process"/>
    <property type="evidence" value="ECO:0007669"/>
    <property type="project" value="TreeGrafter"/>
</dbReference>
<dbReference type="PANTHER" id="PTHR12001">
    <property type="entry name" value="GERANYLGERANYL PYROPHOSPHATE SYNTHASE"/>
    <property type="match status" value="1"/>
</dbReference>
<dbReference type="InterPro" id="IPR008949">
    <property type="entry name" value="Isoprenoid_synthase_dom_sf"/>
</dbReference>
<reference evidence="8" key="3">
    <citation type="journal article" date="2016" name="Gigascience">
        <title>De novo construction of an expanded transcriptome assembly for the western tarnished plant bug, Lygus hesperus.</title>
        <authorList>
            <person name="Tassone E.E."/>
            <person name="Geib S.M."/>
            <person name="Hall B."/>
            <person name="Fabrick J.A."/>
            <person name="Brent C.S."/>
            <person name="Hull J.J."/>
        </authorList>
    </citation>
    <scope>NUCLEOTIDE SEQUENCE</scope>
</reference>
<dbReference type="GO" id="GO:0042811">
    <property type="term" value="P:pheromone biosynthetic process"/>
    <property type="evidence" value="ECO:0007669"/>
    <property type="project" value="UniProtKB-ARBA"/>
</dbReference>
<dbReference type="EMBL" id="GBHO01012527">
    <property type="protein sequence ID" value="JAG31077.1"/>
    <property type="molecule type" value="Transcribed_RNA"/>
</dbReference>
<evidence type="ECO:0000313" key="7">
    <source>
        <dbReference type="EMBL" id="JAG31077.1"/>
    </source>
</evidence>